<keyword evidence="2" id="KW-0732">Signal</keyword>
<dbReference type="PROSITE" id="PS51257">
    <property type="entry name" value="PROKAR_LIPOPROTEIN"/>
    <property type="match status" value="1"/>
</dbReference>
<gene>
    <name evidence="3" type="ORF">M6D89_07285</name>
</gene>
<dbReference type="SMART" id="SM00028">
    <property type="entry name" value="TPR"/>
    <property type="match status" value="2"/>
</dbReference>
<proteinExistence type="predicted"/>
<comment type="caution">
    <text evidence="3">The sequence shown here is derived from an EMBL/GenBank/DDBJ whole genome shotgun (WGS) entry which is preliminary data.</text>
</comment>
<feature type="compositionally biased region" description="Polar residues" evidence="1">
    <location>
        <begin position="80"/>
        <end position="89"/>
    </location>
</feature>
<dbReference type="SUPFAM" id="SSF48452">
    <property type="entry name" value="TPR-like"/>
    <property type="match status" value="1"/>
</dbReference>
<sequence>MTETRTIIGALGLAALLLGGCATTGPGAPVSDAGEPDQPSQTTEPETRPESRRESTEPSGDNGGWQITQPQDEPEPQTAPPRSSGPNSAVVSLLNQAAGYYQQNDYPRAIASAERALRIDRRSAEAYLVLAKSYYQSGDETQAAQFARQGLRYSGDNRKLDRALNSVLADVE</sequence>
<dbReference type="Pfam" id="PF14559">
    <property type="entry name" value="TPR_19"/>
    <property type="match status" value="1"/>
</dbReference>
<evidence type="ECO:0000313" key="4">
    <source>
        <dbReference type="Proteomes" id="UP001139319"/>
    </source>
</evidence>
<dbReference type="InterPro" id="IPR019734">
    <property type="entry name" value="TPR_rpt"/>
</dbReference>
<dbReference type="RefSeq" id="WP_253967358.1">
    <property type="nucleotide sequence ID" value="NZ_JAMFTH010000001.1"/>
</dbReference>
<feature type="compositionally biased region" description="Low complexity" evidence="1">
    <location>
        <begin position="20"/>
        <end position="29"/>
    </location>
</feature>
<keyword evidence="4" id="KW-1185">Reference proteome</keyword>
<feature type="region of interest" description="Disordered" evidence="1">
    <location>
        <begin position="20"/>
        <end position="89"/>
    </location>
</feature>
<reference evidence="3" key="2">
    <citation type="submission" date="2023-01" db="EMBL/GenBank/DDBJ databases">
        <title>Gilvimarinus xylanilyticus HB14 isolated from Caulerpa lentillifera aquaculture base in Hainan, China.</title>
        <authorList>
            <person name="Zhang Y.-J."/>
        </authorList>
    </citation>
    <scope>NUCLEOTIDE SEQUENCE</scope>
    <source>
        <strain evidence="3">HB14</strain>
    </source>
</reference>
<evidence type="ECO:0000256" key="2">
    <source>
        <dbReference type="SAM" id="SignalP"/>
    </source>
</evidence>
<dbReference type="Gene3D" id="1.25.40.10">
    <property type="entry name" value="Tetratricopeptide repeat domain"/>
    <property type="match status" value="1"/>
</dbReference>
<accession>A0A9X2KTB6</accession>
<evidence type="ECO:0000256" key="1">
    <source>
        <dbReference type="SAM" id="MobiDB-lite"/>
    </source>
</evidence>
<dbReference type="AlphaFoldDB" id="A0A9X2KTB6"/>
<reference evidence="3" key="1">
    <citation type="submission" date="2022-05" db="EMBL/GenBank/DDBJ databases">
        <authorList>
            <person name="Sun H.-N."/>
        </authorList>
    </citation>
    <scope>NUCLEOTIDE SEQUENCE</scope>
    <source>
        <strain evidence="3">HB14</strain>
    </source>
</reference>
<feature type="compositionally biased region" description="Basic and acidic residues" evidence="1">
    <location>
        <begin position="45"/>
        <end position="56"/>
    </location>
</feature>
<dbReference type="InterPro" id="IPR011990">
    <property type="entry name" value="TPR-like_helical_dom_sf"/>
</dbReference>
<evidence type="ECO:0000313" key="3">
    <source>
        <dbReference type="EMBL" id="MCP8899099.1"/>
    </source>
</evidence>
<name>A0A9X2KTB6_9GAMM</name>
<feature type="chain" id="PRO_5040770542" evidence="2">
    <location>
        <begin position="25"/>
        <end position="172"/>
    </location>
</feature>
<dbReference type="EMBL" id="JAMFTH010000001">
    <property type="protein sequence ID" value="MCP8899099.1"/>
    <property type="molecule type" value="Genomic_DNA"/>
</dbReference>
<feature type="signal peptide" evidence="2">
    <location>
        <begin position="1"/>
        <end position="24"/>
    </location>
</feature>
<organism evidence="3 4">
    <name type="scientific">Gilvimarinus xylanilyticus</name>
    <dbReference type="NCBI Taxonomy" id="2944139"/>
    <lineage>
        <taxon>Bacteria</taxon>
        <taxon>Pseudomonadati</taxon>
        <taxon>Pseudomonadota</taxon>
        <taxon>Gammaproteobacteria</taxon>
        <taxon>Cellvibrionales</taxon>
        <taxon>Cellvibrionaceae</taxon>
        <taxon>Gilvimarinus</taxon>
    </lineage>
</organism>
<dbReference type="Proteomes" id="UP001139319">
    <property type="component" value="Unassembled WGS sequence"/>
</dbReference>
<protein>
    <submittedName>
        <fullName evidence="3">Tetratricopeptide repeat protein</fullName>
    </submittedName>
</protein>